<dbReference type="SUPFAM" id="SSF109709">
    <property type="entry name" value="KorB DNA-binding domain-like"/>
    <property type="match status" value="1"/>
</dbReference>
<organism evidence="2 3">
    <name type="scientific">Xanthomonas phage FoX1</name>
    <dbReference type="NCBI Taxonomy" id="2723897"/>
    <lineage>
        <taxon>Viruses</taxon>
        <taxon>Duplodnaviria</taxon>
        <taxon>Heunggongvirae</taxon>
        <taxon>Uroviricota</taxon>
        <taxon>Caudoviricetes</taxon>
        <taxon>Foxunavirus</taxon>
        <taxon>Foxunavirus fox1</taxon>
    </lineage>
</organism>
<dbReference type="Proteomes" id="UP000671938">
    <property type="component" value="Segment"/>
</dbReference>
<gene>
    <name evidence="2" type="ORF">XccvBFoX1_gp40</name>
</gene>
<keyword evidence="3" id="KW-1185">Reference proteome</keyword>
<dbReference type="Gene3D" id="3.90.1530.30">
    <property type="match status" value="1"/>
</dbReference>
<feature type="domain" description="ParB/Spo0J HTH" evidence="1">
    <location>
        <begin position="125"/>
        <end position="192"/>
    </location>
</feature>
<dbReference type="PANTHER" id="PTHR33375:SF1">
    <property type="entry name" value="CHROMOSOME-PARTITIONING PROTEIN PARB-RELATED"/>
    <property type="match status" value="1"/>
</dbReference>
<dbReference type="PANTHER" id="PTHR33375">
    <property type="entry name" value="CHROMOSOME-PARTITIONING PROTEIN PARB-RELATED"/>
    <property type="match status" value="1"/>
</dbReference>
<dbReference type="InterPro" id="IPR041468">
    <property type="entry name" value="HTH_ParB/Spo0J"/>
</dbReference>
<reference evidence="3" key="1">
    <citation type="submission" date="2020-03" db="EMBL/GenBank/DDBJ databases">
        <title>Development of an integrated pest management strategy to control Xanthomonas campestris pv. campestris by using bacteriophages.</title>
        <authorList>
            <person name="Holtappels D."/>
            <person name="Rombouts S."/>
            <person name="Lavigne R."/>
            <person name="Wagemans J."/>
        </authorList>
    </citation>
    <scope>NUCLEOTIDE SEQUENCE [LARGE SCALE GENOMIC DNA]</scope>
</reference>
<proteinExistence type="predicted"/>
<evidence type="ECO:0000313" key="3">
    <source>
        <dbReference type="Proteomes" id="UP000671938"/>
    </source>
</evidence>
<sequence>MNAPSFKQLIKDGTAKRADAMKFKIEDIHEEPGFNLRREGEDLEESIAALAEHILAGGMVPALEVRPRAEGGVYLVDGHRRRRAYLRVADQLRDSEGELWVPVVAFTGNDADRIARVITSAEGRSLSQLEIADGYSRMIRIGLSPDEVAKKVNKTRQHVDQLLHLANANTDVQKIVQAGTVSATTAIKVVREHGENAGQVLKAEAEKAAAAGKKKVTAATMKGKPIPRAITDDAMASLGVLHDVLTVEDHETLATLDLRSDIPRIAIPADVVFELVELHRDALKFRDEQAAKLRDSASADAQTVLA</sequence>
<dbReference type="InterPro" id="IPR036086">
    <property type="entry name" value="ParB/Sulfiredoxin_sf"/>
</dbReference>
<dbReference type="SUPFAM" id="SSF110849">
    <property type="entry name" value="ParB/Sulfiredoxin"/>
    <property type="match status" value="1"/>
</dbReference>
<accession>A0A858NMN1</accession>
<evidence type="ECO:0000313" key="2">
    <source>
        <dbReference type="EMBL" id="QJB21779.1"/>
    </source>
</evidence>
<dbReference type="Pfam" id="PF17762">
    <property type="entry name" value="HTH_ParB"/>
    <property type="match status" value="1"/>
</dbReference>
<protein>
    <recommendedName>
        <fullName evidence="1">ParB/Spo0J HTH domain-containing protein</fullName>
    </recommendedName>
</protein>
<dbReference type="EMBL" id="MT161381">
    <property type="protein sequence ID" value="QJB21779.1"/>
    <property type="molecule type" value="Genomic_DNA"/>
</dbReference>
<dbReference type="InterPro" id="IPR050336">
    <property type="entry name" value="Chromosome_partition/occlusion"/>
</dbReference>
<dbReference type="GO" id="GO:0007059">
    <property type="term" value="P:chromosome segregation"/>
    <property type="evidence" value="ECO:0007669"/>
    <property type="project" value="TreeGrafter"/>
</dbReference>
<name>A0A858NMN1_9CAUD</name>
<dbReference type="Gene3D" id="1.10.10.2830">
    <property type="match status" value="1"/>
</dbReference>
<evidence type="ECO:0000259" key="1">
    <source>
        <dbReference type="Pfam" id="PF17762"/>
    </source>
</evidence>